<dbReference type="AlphaFoldDB" id="A0A561PWJ8"/>
<name>A0A561PWJ8_9BACT</name>
<comment type="caution">
    <text evidence="1">The sequence shown here is derived from an EMBL/GenBank/DDBJ whole genome shotgun (WGS) entry which is preliminary data.</text>
</comment>
<dbReference type="Proteomes" id="UP000320811">
    <property type="component" value="Unassembled WGS sequence"/>
</dbReference>
<gene>
    <name evidence="1" type="ORF">FHW36_102249</name>
</gene>
<protein>
    <submittedName>
        <fullName evidence="1">Uncharacterized protein</fullName>
    </submittedName>
</protein>
<sequence length="37" mass="4387">MYKYLTPMKPFYSSIQVSRKISAGYFYLCKELSSNKN</sequence>
<dbReference type="EMBL" id="VIWO01000002">
    <property type="protein sequence ID" value="TWF42493.1"/>
    <property type="molecule type" value="Genomic_DNA"/>
</dbReference>
<keyword evidence="2" id="KW-1185">Reference proteome</keyword>
<proteinExistence type="predicted"/>
<reference evidence="1 2" key="1">
    <citation type="submission" date="2019-06" db="EMBL/GenBank/DDBJ databases">
        <title>Sorghum-associated microbial communities from plants grown in Nebraska, USA.</title>
        <authorList>
            <person name="Schachtman D."/>
        </authorList>
    </citation>
    <scope>NUCLEOTIDE SEQUENCE [LARGE SCALE GENOMIC DNA]</scope>
    <source>
        <strain evidence="1 2">1209</strain>
    </source>
</reference>
<organism evidence="1 2">
    <name type="scientific">Chitinophaga polysaccharea</name>
    <dbReference type="NCBI Taxonomy" id="1293035"/>
    <lineage>
        <taxon>Bacteria</taxon>
        <taxon>Pseudomonadati</taxon>
        <taxon>Bacteroidota</taxon>
        <taxon>Chitinophagia</taxon>
        <taxon>Chitinophagales</taxon>
        <taxon>Chitinophagaceae</taxon>
        <taxon>Chitinophaga</taxon>
    </lineage>
</organism>
<accession>A0A561PWJ8</accession>
<evidence type="ECO:0000313" key="1">
    <source>
        <dbReference type="EMBL" id="TWF42493.1"/>
    </source>
</evidence>
<evidence type="ECO:0000313" key="2">
    <source>
        <dbReference type="Proteomes" id="UP000320811"/>
    </source>
</evidence>